<feature type="compositionally biased region" description="Polar residues" evidence="1">
    <location>
        <begin position="688"/>
        <end position="697"/>
    </location>
</feature>
<name>A0AAV1G1E2_XYRNO</name>
<feature type="compositionally biased region" description="Gly residues" evidence="1">
    <location>
        <begin position="371"/>
        <end position="381"/>
    </location>
</feature>
<feature type="compositionally biased region" description="Basic and acidic residues" evidence="1">
    <location>
        <begin position="664"/>
        <end position="681"/>
    </location>
</feature>
<feature type="compositionally biased region" description="Basic and acidic residues" evidence="1">
    <location>
        <begin position="135"/>
        <end position="146"/>
    </location>
</feature>
<feature type="compositionally biased region" description="Basic and acidic residues" evidence="1">
    <location>
        <begin position="257"/>
        <end position="267"/>
    </location>
</feature>
<keyword evidence="3" id="KW-1185">Reference proteome</keyword>
<feature type="region of interest" description="Disordered" evidence="1">
    <location>
        <begin position="43"/>
        <end position="79"/>
    </location>
</feature>
<proteinExistence type="predicted"/>
<feature type="compositionally biased region" description="Basic and acidic residues" evidence="1">
    <location>
        <begin position="720"/>
        <end position="732"/>
    </location>
</feature>
<feature type="compositionally biased region" description="Basic and acidic residues" evidence="1">
    <location>
        <begin position="472"/>
        <end position="484"/>
    </location>
</feature>
<accession>A0AAV1G1E2</accession>
<feature type="compositionally biased region" description="Basic and acidic residues" evidence="1">
    <location>
        <begin position="698"/>
        <end position="712"/>
    </location>
</feature>
<feature type="compositionally biased region" description="Basic and acidic residues" evidence="1">
    <location>
        <begin position="494"/>
        <end position="521"/>
    </location>
</feature>
<organism evidence="2 3">
    <name type="scientific">Xyrichtys novacula</name>
    <name type="common">Pearly razorfish</name>
    <name type="synonym">Hemipteronotus novacula</name>
    <dbReference type="NCBI Taxonomy" id="13765"/>
    <lineage>
        <taxon>Eukaryota</taxon>
        <taxon>Metazoa</taxon>
        <taxon>Chordata</taxon>
        <taxon>Craniata</taxon>
        <taxon>Vertebrata</taxon>
        <taxon>Euteleostomi</taxon>
        <taxon>Actinopterygii</taxon>
        <taxon>Neopterygii</taxon>
        <taxon>Teleostei</taxon>
        <taxon>Neoteleostei</taxon>
        <taxon>Acanthomorphata</taxon>
        <taxon>Eupercaria</taxon>
        <taxon>Labriformes</taxon>
        <taxon>Labridae</taxon>
        <taxon>Xyrichtys</taxon>
    </lineage>
</organism>
<evidence type="ECO:0000313" key="2">
    <source>
        <dbReference type="EMBL" id="CAJ1066287.1"/>
    </source>
</evidence>
<feature type="compositionally biased region" description="Basic and acidic residues" evidence="1">
    <location>
        <begin position="285"/>
        <end position="318"/>
    </location>
</feature>
<dbReference type="EMBL" id="OY660873">
    <property type="protein sequence ID" value="CAJ1066287.1"/>
    <property type="molecule type" value="Genomic_DNA"/>
</dbReference>
<evidence type="ECO:0000256" key="1">
    <source>
        <dbReference type="SAM" id="MobiDB-lite"/>
    </source>
</evidence>
<feature type="compositionally biased region" description="Polar residues" evidence="1">
    <location>
        <begin position="206"/>
        <end position="222"/>
    </location>
</feature>
<evidence type="ECO:0000313" key="3">
    <source>
        <dbReference type="Proteomes" id="UP001178508"/>
    </source>
</evidence>
<feature type="compositionally biased region" description="Basic residues" evidence="1">
    <location>
        <begin position="394"/>
        <end position="403"/>
    </location>
</feature>
<dbReference type="AlphaFoldDB" id="A0AAV1G1E2"/>
<feature type="compositionally biased region" description="Basic residues" evidence="1">
    <location>
        <begin position="540"/>
        <end position="550"/>
    </location>
</feature>
<gene>
    <name evidence="2" type="ORF">XNOV1_A032086</name>
</gene>
<feature type="region of interest" description="Disordered" evidence="1">
    <location>
        <begin position="114"/>
        <end position="590"/>
    </location>
</feature>
<reference evidence="2" key="1">
    <citation type="submission" date="2023-08" db="EMBL/GenBank/DDBJ databases">
        <authorList>
            <person name="Alioto T."/>
            <person name="Alioto T."/>
            <person name="Gomez Garrido J."/>
        </authorList>
    </citation>
    <scope>NUCLEOTIDE SEQUENCE</scope>
</reference>
<feature type="compositionally biased region" description="Basic and acidic residues" evidence="1">
    <location>
        <begin position="641"/>
        <end position="657"/>
    </location>
</feature>
<feature type="region of interest" description="Disordered" evidence="1">
    <location>
        <begin position="602"/>
        <end position="751"/>
    </location>
</feature>
<feature type="compositionally biased region" description="Polar residues" evidence="1">
    <location>
        <begin position="150"/>
        <end position="163"/>
    </location>
</feature>
<protein>
    <submittedName>
        <fullName evidence="2">Golgin subfamily A member 6-like protein 2</fullName>
    </submittedName>
</protein>
<dbReference type="Proteomes" id="UP001178508">
    <property type="component" value="Chromosome 10"/>
</dbReference>
<sequence length="751" mass="78364">METCRPPTSSSKLSHSLLVSLTQPEPFLAANDSPPEQEYELQKLPQINRQRPHTTGKHTQSSLLTCGGEEVKSEGFSPGSVFSRRAQQAYYLSLHAPGNGFTRTKGGVWRTSRMLTGGTKHQKEREANAAPVVQEDGKTPESKPAEAEQPTKNANANSETVNSEVVDKDGTAVNNEVVDNKETVNNDTAAGAEEAEAADSGEAAAPQSSENTSSTEPKTSFLDSFLNKSGLGKVMGGRKKKEQSSTATGGEENAAEGGEKEGEKGAEEAAAADGGAEGGAEGDAAIEKASENGEKEEEKKAEKSKPAEAKSTVRDLIRKPVARIFSHRSTEKKDGAAEPQKQVKVRSKSLDRLEDAEALNTTADSTIEEGGAAGGTEGGVEGEQKASSSSATTKHMKRWHSFKKLMAQKAHKKSGGGGEDGKEEGADGEGGGDSSTLDSKESGQKRWKLKRSWTFQGLKRDPSMVGISGKAKGSDKDSADKPEEGAAGVEEGEEAKPDGDAEEAKTEGGEEKAEGGEEEKAAAAGGGTVTQHANEIWTSFKKRVIPKSKRANTECAPSAEDDAAAATGSGEEGAAEEGKDAKSAKAKRSHFGRAVSLKNFILRKGKSTSVDMGEGAKEEEEATEAAEGVETAEEAGAEGEAANKESNDKDAAEKTAEEAVSGEEAPKEAAKEAAKEPEKTPVEAPVTNGENGCSNGTGEEHATHNHQDEEKTTGSSPVKKSKEAGGAKEEANAKIINATAAVNSDKKAGNV</sequence>